<dbReference type="Proteomes" id="UP000054399">
    <property type="component" value="Unassembled WGS sequence"/>
</dbReference>
<dbReference type="EMBL" id="ATAM02000013">
    <property type="protein sequence ID" value="KAL0240546.1"/>
    <property type="molecule type" value="Genomic_DNA"/>
</dbReference>
<keyword evidence="1" id="KW-1133">Transmembrane helix</keyword>
<accession>A0ABR3BIM3</accession>
<keyword evidence="1" id="KW-0812">Transmembrane</keyword>
<evidence type="ECO:0000313" key="3">
    <source>
        <dbReference type="Proteomes" id="UP000054399"/>
    </source>
</evidence>
<organism evidence="2 3">
    <name type="scientific">Cryptococcus tetragattii IND107</name>
    <dbReference type="NCBI Taxonomy" id="1296105"/>
    <lineage>
        <taxon>Eukaryota</taxon>
        <taxon>Fungi</taxon>
        <taxon>Dikarya</taxon>
        <taxon>Basidiomycota</taxon>
        <taxon>Agaricomycotina</taxon>
        <taxon>Tremellomycetes</taxon>
        <taxon>Tremellales</taxon>
        <taxon>Cryptococcaceae</taxon>
        <taxon>Cryptococcus</taxon>
        <taxon>Cryptococcus gattii species complex</taxon>
    </lineage>
</organism>
<evidence type="ECO:0000256" key="1">
    <source>
        <dbReference type="SAM" id="Phobius"/>
    </source>
</evidence>
<gene>
    <name evidence="2" type="ORF">I308_106340</name>
</gene>
<reference evidence="3" key="1">
    <citation type="submission" date="2015-01" db="EMBL/GenBank/DDBJ databases">
        <title>The Genome Sequence of Cryptococcus gattii MMRL2647.</title>
        <authorList>
            <consortium name="The Broad Institute Genomics Platform"/>
            <person name="Cuomo C."/>
            <person name="Litvintseva A."/>
            <person name="Chen Y."/>
            <person name="Heitman J."/>
            <person name="Sun S."/>
            <person name="Springer D."/>
            <person name="Dromer F."/>
            <person name="Young S."/>
            <person name="Zeng Q."/>
            <person name="Gargeya S."/>
            <person name="Abouelleil A."/>
            <person name="Alvarado L."/>
            <person name="Chapman S.B."/>
            <person name="Gainer-Dewar J."/>
            <person name="Goldberg J."/>
            <person name="Griggs A."/>
            <person name="Gujja S."/>
            <person name="Hansen M."/>
            <person name="Howarth C."/>
            <person name="Imamovic A."/>
            <person name="Larimer J."/>
            <person name="Murphy C."/>
            <person name="Naylor J."/>
            <person name="Pearson M."/>
            <person name="Priest M."/>
            <person name="Roberts A."/>
            <person name="Saif S."/>
            <person name="Shea T."/>
            <person name="Sykes S."/>
            <person name="Wortman J."/>
            <person name="Nusbaum C."/>
            <person name="Birren B."/>
        </authorList>
    </citation>
    <scope>NUCLEOTIDE SEQUENCE [LARGE SCALE GENOMIC DNA]</scope>
    <source>
        <strain evidence="3">IND107</strain>
    </source>
</reference>
<protein>
    <submittedName>
        <fullName evidence="2">Uncharacterized protein</fullName>
    </submittedName>
</protein>
<keyword evidence="3" id="KW-1185">Reference proteome</keyword>
<comment type="caution">
    <text evidence="2">The sequence shown here is derived from an EMBL/GenBank/DDBJ whole genome shotgun (WGS) entry which is preliminary data.</text>
</comment>
<keyword evidence="1" id="KW-0472">Membrane</keyword>
<reference evidence="2 3" key="2">
    <citation type="submission" date="2024-01" db="EMBL/GenBank/DDBJ databases">
        <title>Comparative genomics of Cryptococcus and Kwoniella reveals pathogenesis evolution and contrasting modes of karyotype evolution via chromosome fusion or intercentromeric recombination.</title>
        <authorList>
            <person name="Coelho M.A."/>
            <person name="David-Palma M."/>
            <person name="Shea T."/>
            <person name="Bowers K."/>
            <person name="Mcginley-Smith S."/>
            <person name="Mohammad A.W."/>
            <person name="Gnirke A."/>
            <person name="Yurkov A.M."/>
            <person name="Nowrousian M."/>
            <person name="Sun S."/>
            <person name="Cuomo C.A."/>
            <person name="Heitman J."/>
        </authorList>
    </citation>
    <scope>NUCLEOTIDE SEQUENCE [LARGE SCALE GENOMIC DNA]</scope>
    <source>
        <strain evidence="2 3">IND107</strain>
    </source>
</reference>
<feature type="transmembrane region" description="Helical" evidence="1">
    <location>
        <begin position="12"/>
        <end position="41"/>
    </location>
</feature>
<name>A0ABR3BIM3_9TREE</name>
<dbReference type="GeneID" id="91993195"/>
<dbReference type="RefSeq" id="XP_066611045.1">
    <property type="nucleotide sequence ID" value="XM_066760773.1"/>
</dbReference>
<proteinExistence type="predicted"/>
<evidence type="ECO:0000313" key="2">
    <source>
        <dbReference type="EMBL" id="KAL0240546.1"/>
    </source>
</evidence>
<sequence length="143" mass="15693">MGNIISAIAGAINAVISAIASFFMAIFSGIASVLVAIWNFITCSYMINISSPDPITRILYTPSLPPLTSIATRLRIYIDKYNFCSNASMIYVAVLGYDMQRLNFSITLNSSPNTESIPKLFLNKRLGWPSACVNLPSILINYI</sequence>